<evidence type="ECO:0000313" key="5">
    <source>
        <dbReference type="EMBL" id="MFB9135598.1"/>
    </source>
</evidence>
<keyword evidence="1" id="KW-0805">Transcription regulation</keyword>
<keyword evidence="2" id="KW-0238">DNA-binding</keyword>
<organism evidence="5 6">
    <name type="scientific">Vibrio olivae</name>
    <dbReference type="NCBI Taxonomy" id="1243002"/>
    <lineage>
        <taxon>Bacteria</taxon>
        <taxon>Pseudomonadati</taxon>
        <taxon>Pseudomonadota</taxon>
        <taxon>Gammaproteobacteria</taxon>
        <taxon>Vibrionales</taxon>
        <taxon>Vibrionaceae</taxon>
        <taxon>Vibrio</taxon>
    </lineage>
</organism>
<accession>A0ABV5HMV9</accession>
<dbReference type="InterPro" id="IPR032687">
    <property type="entry name" value="AraC-type_N"/>
</dbReference>
<dbReference type="SUPFAM" id="SSF46689">
    <property type="entry name" value="Homeodomain-like"/>
    <property type="match status" value="1"/>
</dbReference>
<dbReference type="RefSeq" id="WP_390192725.1">
    <property type="nucleotide sequence ID" value="NZ_JBHMEP010000002.1"/>
</dbReference>
<evidence type="ECO:0000256" key="1">
    <source>
        <dbReference type="ARBA" id="ARBA00023015"/>
    </source>
</evidence>
<evidence type="ECO:0000313" key="6">
    <source>
        <dbReference type="Proteomes" id="UP001589645"/>
    </source>
</evidence>
<dbReference type="Pfam" id="PF12833">
    <property type="entry name" value="HTH_18"/>
    <property type="match status" value="1"/>
</dbReference>
<evidence type="ECO:0000256" key="3">
    <source>
        <dbReference type="ARBA" id="ARBA00023163"/>
    </source>
</evidence>
<dbReference type="PROSITE" id="PS01124">
    <property type="entry name" value="HTH_ARAC_FAMILY_2"/>
    <property type="match status" value="1"/>
</dbReference>
<dbReference type="PROSITE" id="PS00041">
    <property type="entry name" value="HTH_ARAC_FAMILY_1"/>
    <property type="match status" value="1"/>
</dbReference>
<evidence type="ECO:0000256" key="2">
    <source>
        <dbReference type="ARBA" id="ARBA00023125"/>
    </source>
</evidence>
<dbReference type="Gene3D" id="1.10.10.60">
    <property type="entry name" value="Homeodomain-like"/>
    <property type="match status" value="1"/>
</dbReference>
<dbReference type="InterPro" id="IPR018062">
    <property type="entry name" value="HTH_AraC-typ_CS"/>
</dbReference>
<comment type="caution">
    <text evidence="5">The sequence shown here is derived from an EMBL/GenBank/DDBJ whole genome shotgun (WGS) entry which is preliminary data.</text>
</comment>
<dbReference type="Pfam" id="PF12625">
    <property type="entry name" value="Arabinose_bd"/>
    <property type="match status" value="1"/>
</dbReference>
<dbReference type="InterPro" id="IPR009057">
    <property type="entry name" value="Homeodomain-like_sf"/>
</dbReference>
<name>A0ABV5HMV9_9VIBR</name>
<dbReference type="Proteomes" id="UP001589645">
    <property type="component" value="Unassembled WGS sequence"/>
</dbReference>
<protein>
    <submittedName>
        <fullName evidence="5">Helix-turn-helix domain-containing protein</fullName>
    </submittedName>
</protein>
<gene>
    <name evidence="5" type="ORF">ACFFUV_11560</name>
</gene>
<dbReference type="PANTHER" id="PTHR47894:SF1">
    <property type="entry name" value="HTH-TYPE TRANSCRIPTIONAL REGULATOR VQSM"/>
    <property type="match status" value="1"/>
</dbReference>
<feature type="domain" description="HTH araC/xylS-type" evidence="4">
    <location>
        <begin position="233"/>
        <end position="332"/>
    </location>
</feature>
<proteinExistence type="predicted"/>
<sequence>MTKSVSNRLTNHKLNLLAGIGVDVNQILRKSGISQFTLNKSNGRIPYRQHKQFIHETTQYNEHIVTGMTCLNQLYGIFPELFGLCLNAESAVEAMRNFIRYRFIMGDCDDIEMRVSEDRLWLEYTNNDRNERSNSSIGHFLFFKEILSHYLPRFSINVSFDNAIPLNGQSVDARFNTFCRYGENRNRMVITSANLHQKNPMYNPNLYSMQQQLAEQRRSDLLMMSSYSAYVKECIAQSIERKEDDATDTLLDDVCQSLGVSRWTLNAKLNKENTTFSDLLKLIRLEKACSLLVSTEKSISEISMLCRFSSQSAFSKFFRKNNKLSPMQYRDININTASFRG</sequence>
<keyword evidence="6" id="KW-1185">Reference proteome</keyword>
<dbReference type="EMBL" id="JBHMEP010000002">
    <property type="protein sequence ID" value="MFB9135598.1"/>
    <property type="molecule type" value="Genomic_DNA"/>
</dbReference>
<dbReference type="PANTHER" id="PTHR47894">
    <property type="entry name" value="HTH-TYPE TRANSCRIPTIONAL REGULATOR GADX"/>
    <property type="match status" value="1"/>
</dbReference>
<evidence type="ECO:0000259" key="4">
    <source>
        <dbReference type="PROSITE" id="PS01124"/>
    </source>
</evidence>
<dbReference type="InterPro" id="IPR018060">
    <property type="entry name" value="HTH_AraC"/>
</dbReference>
<keyword evidence="3" id="KW-0804">Transcription</keyword>
<reference evidence="5 6" key="1">
    <citation type="submission" date="2024-09" db="EMBL/GenBank/DDBJ databases">
        <authorList>
            <person name="Sun Q."/>
            <person name="Mori K."/>
        </authorList>
    </citation>
    <scope>NUCLEOTIDE SEQUENCE [LARGE SCALE GENOMIC DNA]</scope>
    <source>
        <strain evidence="5 6">CECT 8064</strain>
    </source>
</reference>
<dbReference type="SMART" id="SM00342">
    <property type="entry name" value="HTH_ARAC"/>
    <property type="match status" value="1"/>
</dbReference>